<organism evidence="2 3">
    <name type="scientific">Treponema ruminis</name>
    <dbReference type="NCBI Taxonomy" id="744515"/>
    <lineage>
        <taxon>Bacteria</taxon>
        <taxon>Pseudomonadati</taxon>
        <taxon>Spirochaetota</taxon>
        <taxon>Spirochaetia</taxon>
        <taxon>Spirochaetales</taxon>
        <taxon>Treponemataceae</taxon>
        <taxon>Treponema</taxon>
    </lineage>
</organism>
<keyword evidence="3" id="KW-1185">Reference proteome</keyword>
<dbReference type="EMBL" id="JACHFQ010000001">
    <property type="protein sequence ID" value="MBB5225035.1"/>
    <property type="molecule type" value="Genomic_DNA"/>
</dbReference>
<dbReference type="AlphaFoldDB" id="A0A7W8LL64"/>
<evidence type="ECO:0000313" key="3">
    <source>
        <dbReference type="Proteomes" id="UP000518887"/>
    </source>
</evidence>
<keyword evidence="1" id="KW-0732">Signal</keyword>
<reference evidence="2 3" key="1">
    <citation type="submission" date="2020-08" db="EMBL/GenBank/DDBJ databases">
        <title>Genomic Encyclopedia of Type Strains, Phase IV (KMG-IV): sequencing the most valuable type-strain genomes for metagenomic binning, comparative biology and taxonomic classification.</title>
        <authorList>
            <person name="Goeker M."/>
        </authorList>
    </citation>
    <scope>NUCLEOTIDE SEQUENCE [LARGE SCALE GENOMIC DNA]</scope>
    <source>
        <strain evidence="2 3">DSM 103462</strain>
    </source>
</reference>
<dbReference type="RefSeq" id="WP_184656895.1">
    <property type="nucleotide sequence ID" value="NZ_JACHFQ010000001.1"/>
</dbReference>
<dbReference type="Proteomes" id="UP000518887">
    <property type="component" value="Unassembled WGS sequence"/>
</dbReference>
<feature type="chain" id="PRO_5030611383" evidence="1">
    <location>
        <begin position="21"/>
        <end position="161"/>
    </location>
</feature>
<evidence type="ECO:0000256" key="1">
    <source>
        <dbReference type="SAM" id="SignalP"/>
    </source>
</evidence>
<protein>
    <submittedName>
        <fullName evidence="2">Uncharacterized protein</fullName>
    </submittedName>
</protein>
<gene>
    <name evidence="2" type="ORF">HNP76_000375</name>
</gene>
<accession>A0A7W8LL64</accession>
<proteinExistence type="predicted"/>
<sequence>MKKLFLMVAVSALFLGSLFAEKNYVIDLGDTSNGKVVKIVKNPYGSNYQNENPPIFTNFFSKDMPNPGDTIEVFYKFTSNVDLPYLAMMVIDNSQAAKWWTPISDQQEQIKDIKAGKVYEGSLKYKVVAKPVAAVSVQLMYDDKINSKITLEKAGVKTGKK</sequence>
<name>A0A7W8LL64_9SPIR</name>
<feature type="signal peptide" evidence="1">
    <location>
        <begin position="1"/>
        <end position="20"/>
    </location>
</feature>
<evidence type="ECO:0000313" key="2">
    <source>
        <dbReference type="EMBL" id="MBB5225035.1"/>
    </source>
</evidence>
<comment type="caution">
    <text evidence="2">The sequence shown here is derived from an EMBL/GenBank/DDBJ whole genome shotgun (WGS) entry which is preliminary data.</text>
</comment>